<feature type="region of interest" description="Disordered" evidence="1">
    <location>
        <begin position="348"/>
        <end position="369"/>
    </location>
</feature>
<feature type="compositionally biased region" description="Basic and acidic residues" evidence="1">
    <location>
        <begin position="353"/>
        <end position="369"/>
    </location>
</feature>
<name>A0A8T1WT35_9STRA</name>
<evidence type="ECO:0000259" key="2">
    <source>
        <dbReference type="PROSITE" id="PS51184"/>
    </source>
</evidence>
<dbReference type="SMART" id="SM00558">
    <property type="entry name" value="JmjC"/>
    <property type="match status" value="1"/>
</dbReference>
<dbReference type="PANTHER" id="PTHR12461:SF99">
    <property type="entry name" value="BIFUNCTIONAL PEPTIDASE AND (3S)-LYSYL HYDROXYLASE JMJD7"/>
    <property type="match status" value="1"/>
</dbReference>
<dbReference type="AlphaFoldDB" id="A0A8T1WT35"/>
<dbReference type="EMBL" id="JAGDFL010000237">
    <property type="protein sequence ID" value="KAG7394900.1"/>
    <property type="molecule type" value="Genomic_DNA"/>
</dbReference>
<evidence type="ECO:0000256" key="1">
    <source>
        <dbReference type="SAM" id="MobiDB-lite"/>
    </source>
</evidence>
<dbReference type="Proteomes" id="UP000693981">
    <property type="component" value="Unassembled WGS sequence"/>
</dbReference>
<proteinExistence type="predicted"/>
<evidence type="ECO:0000313" key="3">
    <source>
        <dbReference type="EMBL" id="KAG7394900.1"/>
    </source>
</evidence>
<evidence type="ECO:0000313" key="4">
    <source>
        <dbReference type="Proteomes" id="UP000693981"/>
    </source>
</evidence>
<feature type="domain" description="JmjC" evidence="2">
    <location>
        <begin position="134"/>
        <end position="339"/>
    </location>
</feature>
<sequence>MSSDAHASLLRLQSETRDFWAPLHSVPRIDASKLTALQFHRQFVSRNVPVVLVNAMTSPQWQKTLSNWQNDDHLIAKAGNDPVTVDVTPFGLGDAVLELPGHRQEIFVMPEERDMPFAEFLKVLKDRKEFDGVPYLSHQNDSLREQFPALFDEVPPAMELAMQAFGNEPDAVNIWIGDERAVSTMHKDHYENMYCVVKGQKHFALLAPSAVGCLYEREFPSARYHHATSSEPKENGAVDVAATERFHQKYPQHTQWSILSSPDKGDTPWIPVDPMNIDTERYPMAAELQPLEVVVNAGEVLYLPSLWYHRAAQLCPTISVNYWHDMEFDCRYVYFNFVHDIAAAISAEQQEGNEEKQAEQILTEKEDTS</sequence>
<keyword evidence="4" id="KW-1185">Reference proteome</keyword>
<dbReference type="PANTHER" id="PTHR12461">
    <property type="entry name" value="HYPOXIA-INDUCIBLE FACTOR 1 ALPHA INHIBITOR-RELATED"/>
    <property type="match status" value="1"/>
</dbReference>
<organism evidence="3 4">
    <name type="scientific">Phytophthora boehmeriae</name>
    <dbReference type="NCBI Taxonomy" id="109152"/>
    <lineage>
        <taxon>Eukaryota</taxon>
        <taxon>Sar</taxon>
        <taxon>Stramenopiles</taxon>
        <taxon>Oomycota</taxon>
        <taxon>Peronosporomycetes</taxon>
        <taxon>Peronosporales</taxon>
        <taxon>Peronosporaceae</taxon>
        <taxon>Phytophthora</taxon>
    </lineage>
</organism>
<dbReference type="PROSITE" id="PS51184">
    <property type="entry name" value="JMJC"/>
    <property type="match status" value="1"/>
</dbReference>
<dbReference type="InterPro" id="IPR003347">
    <property type="entry name" value="JmjC_dom"/>
</dbReference>
<dbReference type="InterPro" id="IPR041667">
    <property type="entry name" value="Cupin_8"/>
</dbReference>
<accession>A0A8T1WT35</accession>
<dbReference type="Pfam" id="PF13621">
    <property type="entry name" value="Cupin_8"/>
    <property type="match status" value="1"/>
</dbReference>
<comment type="caution">
    <text evidence="3">The sequence shown here is derived from an EMBL/GenBank/DDBJ whole genome shotgun (WGS) entry which is preliminary data.</text>
</comment>
<dbReference type="OrthoDB" id="415358at2759"/>
<protein>
    <recommendedName>
        <fullName evidence="2">JmjC domain-containing protein</fullName>
    </recommendedName>
</protein>
<gene>
    <name evidence="3" type="ORF">PHYBOEH_004492</name>
</gene>
<reference evidence="3" key="1">
    <citation type="submission" date="2021-02" db="EMBL/GenBank/DDBJ databases">
        <authorList>
            <person name="Palmer J.M."/>
        </authorList>
    </citation>
    <scope>NUCLEOTIDE SEQUENCE</scope>
    <source>
        <strain evidence="3">SCRP23</strain>
    </source>
</reference>